<dbReference type="PROSITE" id="PS51257">
    <property type="entry name" value="PROKAR_LIPOPROTEIN"/>
    <property type="match status" value="1"/>
</dbReference>
<protein>
    <recommendedName>
        <fullName evidence="3">Lipoprotein</fullName>
    </recommendedName>
</protein>
<gene>
    <name evidence="1" type="ORF">ASUIS_0773</name>
</gene>
<accession>A0AAD0SWR4</accession>
<organism evidence="1 2">
    <name type="scientific">Arcobacter suis CECT 7833</name>
    <dbReference type="NCBI Taxonomy" id="663365"/>
    <lineage>
        <taxon>Bacteria</taxon>
        <taxon>Pseudomonadati</taxon>
        <taxon>Campylobacterota</taxon>
        <taxon>Epsilonproteobacteria</taxon>
        <taxon>Campylobacterales</taxon>
        <taxon>Arcobacteraceae</taxon>
        <taxon>Arcobacter</taxon>
    </lineage>
</organism>
<dbReference type="EMBL" id="CP032100">
    <property type="protein sequence ID" value="AXX89267.1"/>
    <property type="molecule type" value="Genomic_DNA"/>
</dbReference>
<evidence type="ECO:0008006" key="3">
    <source>
        <dbReference type="Google" id="ProtNLM"/>
    </source>
</evidence>
<dbReference type="Proteomes" id="UP000263040">
    <property type="component" value="Chromosome"/>
</dbReference>
<dbReference type="RefSeq" id="WP_118885822.1">
    <property type="nucleotide sequence ID" value="NZ_CP032100.1"/>
</dbReference>
<name>A0AAD0SWR4_9BACT</name>
<reference evidence="1 2" key="1">
    <citation type="submission" date="2018-08" db="EMBL/GenBank/DDBJ databases">
        <title>Complete genome of the Arcobacter suis type strain LMG 26152.</title>
        <authorList>
            <person name="Miller W.G."/>
            <person name="Yee E."/>
            <person name="Bono J.L."/>
        </authorList>
    </citation>
    <scope>NUCLEOTIDE SEQUENCE [LARGE SCALE GENOMIC DNA]</scope>
    <source>
        <strain evidence="1 2">CECT 7833</strain>
    </source>
</reference>
<evidence type="ECO:0000313" key="1">
    <source>
        <dbReference type="EMBL" id="AXX89267.1"/>
    </source>
</evidence>
<sequence length="315" mass="36837">MNKIIVVLVMIIFAGCSQKQDILITKKVYPDISKNAVFDAAKTLFTLSNKENGNKSFIVDAYRDKLEVNKIMFEDNIIKVDIVLDKWILELYQVEKETRANLIIIRRDGLNKDDIEYIDENAHKLFWDRLDYLLGLKKEWKMCNRYFSFNLLNGFCDNYFITFSPDDSYIQKNILISQENINKNTIDTIKADIYEKTDLSLGLSNSDIFNQSENIEDTNILSPVITDDIFKTEAQKKEKVKKVQNLDTNENIAPQDLKDDKLLKEDKEINKFKEDLENIINMRPQNENTDSNKIILDSNNLKENSEFDLKSKEKK</sequence>
<dbReference type="KEGG" id="asui:ASUIS_0773"/>
<keyword evidence="2" id="KW-1185">Reference proteome</keyword>
<proteinExistence type="predicted"/>
<dbReference type="AlphaFoldDB" id="A0AAD0SWR4"/>
<evidence type="ECO:0000313" key="2">
    <source>
        <dbReference type="Proteomes" id="UP000263040"/>
    </source>
</evidence>